<proteinExistence type="predicted"/>
<feature type="compositionally biased region" description="Basic and acidic residues" evidence="1">
    <location>
        <begin position="476"/>
        <end position="491"/>
    </location>
</feature>
<dbReference type="AlphaFoldDB" id="A0A6C0HEY6"/>
<dbReference type="EMBL" id="MN739935">
    <property type="protein sequence ID" value="QHT78716.1"/>
    <property type="molecule type" value="Genomic_DNA"/>
</dbReference>
<feature type="region of interest" description="Disordered" evidence="1">
    <location>
        <begin position="441"/>
        <end position="527"/>
    </location>
</feature>
<feature type="compositionally biased region" description="Basic and acidic residues" evidence="1">
    <location>
        <begin position="451"/>
        <end position="467"/>
    </location>
</feature>
<accession>A0A6C0HEY6</accession>
<feature type="compositionally biased region" description="Basic residues" evidence="1">
    <location>
        <begin position="499"/>
        <end position="527"/>
    </location>
</feature>
<evidence type="ECO:0000313" key="2">
    <source>
        <dbReference type="EMBL" id="QHT78716.1"/>
    </source>
</evidence>
<sequence length="527" mass="61579">MPLTIYNKQIDKISGPISIGIFKPNKTKFENYKKLGITLPIYILFGDKHRSFANMCEVCECKPGSTNCCYKIYDPNFMRLIDKLVSPGHGVDVYMEGWHFHQIDYNAFGYVSGPMELLREGYAICYNRKLKGTQKYEDGCPTKELKWHSVDVRQTYKKIFEEDEESIKKYGKINKYTFELFSSFLILEDQEYGSISLIKSPQEKISRVNRVFDFMTKYYSKEQILKYCNIYDNILKGKKPSIELLTPNESLIMKQISKFPKETQQDWIDRISDYLTNNIKLKSADYLYQMPKSIIAYIESDKKDTDILTYISKLDSYSIYALHNFQSTLLDCYFICRSIKPTLSDPSILSIAYFGDFHIENISNFLVNDFEYELVFQKTKEDTNKDTLRCLNISADINIDNILKEYGYTIKNTGPPIIIPTDKPQYSYAIYNQQANVSVEKDESYSNAYSSDKDDSSSRNPFSKRDGSYSNTYGTNKDDRSSRNPFAKRDGSYSNKYYISHRIKRITKRKTSKRSIKKSSKHSIRRR</sequence>
<organism evidence="2">
    <name type="scientific">viral metagenome</name>
    <dbReference type="NCBI Taxonomy" id="1070528"/>
    <lineage>
        <taxon>unclassified sequences</taxon>
        <taxon>metagenomes</taxon>
        <taxon>organismal metagenomes</taxon>
    </lineage>
</organism>
<evidence type="ECO:0000256" key="1">
    <source>
        <dbReference type="SAM" id="MobiDB-lite"/>
    </source>
</evidence>
<protein>
    <submittedName>
        <fullName evidence="2">Uncharacterized protein</fullName>
    </submittedName>
</protein>
<reference evidence="2" key="1">
    <citation type="journal article" date="2020" name="Nature">
        <title>Giant virus diversity and host interactions through global metagenomics.</title>
        <authorList>
            <person name="Schulz F."/>
            <person name="Roux S."/>
            <person name="Paez-Espino D."/>
            <person name="Jungbluth S."/>
            <person name="Walsh D.A."/>
            <person name="Denef V.J."/>
            <person name="McMahon K.D."/>
            <person name="Konstantinidis K.T."/>
            <person name="Eloe-Fadrosh E.A."/>
            <person name="Kyrpides N.C."/>
            <person name="Woyke T."/>
        </authorList>
    </citation>
    <scope>NUCLEOTIDE SEQUENCE</scope>
    <source>
        <strain evidence="2">GVMAG-M-3300023179-92</strain>
    </source>
</reference>
<name>A0A6C0HEY6_9ZZZZ</name>